<sequence length="252" mass="25980">MTTANTPRPTGGATPPGPAPALPTVPGPPAVPGPVAGPLERLRAGREFGANVYSTIDVLWVLYDRILRITPETTDDPDRDRFLLSKGHAVAGYYAVLAAKGFIPPDWLDDQGGPDSRLGDHPDRTLVPGVEIGSGSLGHGLGLGVGTALGLRAQGLLTPRVYVLLGDAELDEGSNHEAIAYAGATGLASLTAVVVDNHSATHGWPGGAATRFTANGWTAATVDGRDHDALHHALTGHDNHRPHVVVAVVGGE</sequence>
<proteinExistence type="inferred from homology"/>
<feature type="region of interest" description="Disordered" evidence="4">
    <location>
        <begin position="1"/>
        <end position="33"/>
    </location>
</feature>
<dbReference type="Pfam" id="PF00456">
    <property type="entry name" value="Transketolase_N"/>
    <property type="match status" value="1"/>
</dbReference>
<dbReference type="SUPFAM" id="SSF52518">
    <property type="entry name" value="Thiamin diphosphate-binding fold (THDP-binding)"/>
    <property type="match status" value="1"/>
</dbReference>
<dbReference type="OrthoDB" id="8732661at2"/>
<dbReference type="InterPro" id="IPR029061">
    <property type="entry name" value="THDP-binding"/>
</dbReference>
<dbReference type="EMBL" id="RAQQ01000025">
    <property type="protein sequence ID" value="RKF24311.1"/>
    <property type="molecule type" value="Genomic_DNA"/>
</dbReference>
<comment type="similarity">
    <text evidence="2">Belongs to the transketolase family.</text>
</comment>
<feature type="compositionally biased region" description="Pro residues" evidence="4">
    <location>
        <begin position="15"/>
        <end position="32"/>
    </location>
</feature>
<keyword evidence="3" id="KW-0786">Thiamine pyrophosphate</keyword>
<comment type="caution">
    <text evidence="6">The sequence shown here is derived from an EMBL/GenBank/DDBJ whole genome shotgun (WGS) entry which is preliminary data.</text>
</comment>
<evidence type="ECO:0000256" key="4">
    <source>
        <dbReference type="SAM" id="MobiDB-lite"/>
    </source>
</evidence>
<reference evidence="6 7" key="1">
    <citation type="journal article" date="2018" name="Int. J. Syst. Evol. Microbiol.">
        <title>Micromonospora globbae sp. nov., an endophytic actinomycete isolated from roots of Globba winitii C. H. Wright.</title>
        <authorList>
            <person name="Kuncharoen N."/>
            <person name="Pittayakhajonwut P."/>
            <person name="Tanasupawat S."/>
        </authorList>
    </citation>
    <scope>NUCLEOTIDE SEQUENCE [LARGE SCALE GENOMIC DNA]</scope>
    <source>
        <strain evidence="6 7">WPS1-2</strain>
    </source>
</reference>
<dbReference type="Gene3D" id="3.40.50.970">
    <property type="match status" value="1"/>
</dbReference>
<feature type="compositionally biased region" description="Low complexity" evidence="4">
    <location>
        <begin position="1"/>
        <end position="13"/>
    </location>
</feature>
<gene>
    <name evidence="6" type="ORF">D7I43_27215</name>
</gene>
<dbReference type="PANTHER" id="PTHR47514:SF1">
    <property type="entry name" value="TRANSKETOLASE N-TERMINAL SECTION-RELATED"/>
    <property type="match status" value="1"/>
</dbReference>
<comment type="cofactor">
    <cofactor evidence="1">
        <name>thiamine diphosphate</name>
        <dbReference type="ChEBI" id="CHEBI:58937"/>
    </cofactor>
</comment>
<evidence type="ECO:0000313" key="7">
    <source>
        <dbReference type="Proteomes" id="UP000285744"/>
    </source>
</evidence>
<dbReference type="AlphaFoldDB" id="A0A420EUF2"/>
<dbReference type="GO" id="GO:0000287">
    <property type="term" value="F:magnesium ion binding"/>
    <property type="evidence" value="ECO:0007669"/>
    <property type="project" value="UniProtKB-ARBA"/>
</dbReference>
<evidence type="ECO:0000256" key="3">
    <source>
        <dbReference type="ARBA" id="ARBA00023052"/>
    </source>
</evidence>
<dbReference type="InterPro" id="IPR005474">
    <property type="entry name" value="Transketolase_N"/>
</dbReference>
<organism evidence="6 7">
    <name type="scientific">Micromonospora globbae</name>
    <dbReference type="NCBI Taxonomy" id="1894969"/>
    <lineage>
        <taxon>Bacteria</taxon>
        <taxon>Bacillati</taxon>
        <taxon>Actinomycetota</taxon>
        <taxon>Actinomycetes</taxon>
        <taxon>Micromonosporales</taxon>
        <taxon>Micromonosporaceae</taxon>
        <taxon>Micromonospora</taxon>
    </lineage>
</organism>
<evidence type="ECO:0000313" key="6">
    <source>
        <dbReference type="EMBL" id="RKF24311.1"/>
    </source>
</evidence>
<accession>A0A420EUF2</accession>
<evidence type="ECO:0000256" key="1">
    <source>
        <dbReference type="ARBA" id="ARBA00001964"/>
    </source>
</evidence>
<protein>
    <submittedName>
        <fullName evidence="6">Transketolase</fullName>
    </submittedName>
</protein>
<feature type="domain" description="Transketolase N-terminal" evidence="5">
    <location>
        <begin position="54"/>
        <end position="244"/>
    </location>
</feature>
<dbReference type="PANTHER" id="PTHR47514">
    <property type="entry name" value="TRANSKETOLASE N-TERMINAL SECTION-RELATED"/>
    <property type="match status" value="1"/>
</dbReference>
<dbReference type="Proteomes" id="UP000285744">
    <property type="component" value="Unassembled WGS sequence"/>
</dbReference>
<evidence type="ECO:0000259" key="5">
    <source>
        <dbReference type="Pfam" id="PF00456"/>
    </source>
</evidence>
<evidence type="ECO:0000256" key="2">
    <source>
        <dbReference type="ARBA" id="ARBA00007131"/>
    </source>
</evidence>
<name>A0A420EUF2_9ACTN</name>